<dbReference type="RefSeq" id="XP_007741716.1">
    <property type="nucleotide sequence ID" value="XM_007743526.1"/>
</dbReference>
<accession>W9XCF1</accession>
<dbReference type="STRING" id="1182543.W9XCF1"/>
<dbReference type="EMBL" id="AMGX01000003">
    <property type="protein sequence ID" value="EXJ74616.1"/>
    <property type="molecule type" value="Genomic_DNA"/>
</dbReference>
<dbReference type="InterPro" id="IPR036291">
    <property type="entry name" value="NAD(P)-bd_dom_sf"/>
</dbReference>
<dbReference type="OrthoDB" id="10494815at2759"/>
<dbReference type="GeneID" id="19187643"/>
<name>W9XCF1_9EURO</name>
<comment type="caution">
    <text evidence="1">The sequence shown here is derived from an EMBL/GenBank/DDBJ whole genome shotgun (WGS) entry which is preliminary data.</text>
</comment>
<gene>
    <name evidence="1" type="ORF">A1O5_02913</name>
</gene>
<dbReference type="HOGENOM" id="CLU_2096640_0_0_1"/>
<reference evidence="1 2" key="1">
    <citation type="submission" date="2013-03" db="EMBL/GenBank/DDBJ databases">
        <title>The Genome Sequence of Cladophialophora psammophila CBS 110553.</title>
        <authorList>
            <consortium name="The Broad Institute Genomics Platform"/>
            <person name="Cuomo C."/>
            <person name="de Hoog S."/>
            <person name="Gorbushina A."/>
            <person name="Walker B."/>
            <person name="Young S.K."/>
            <person name="Zeng Q."/>
            <person name="Gargeya S."/>
            <person name="Fitzgerald M."/>
            <person name="Haas B."/>
            <person name="Abouelleil A."/>
            <person name="Allen A.W."/>
            <person name="Alvarado L."/>
            <person name="Arachchi H.M."/>
            <person name="Berlin A.M."/>
            <person name="Chapman S.B."/>
            <person name="Gainer-Dewar J."/>
            <person name="Goldberg J."/>
            <person name="Griggs A."/>
            <person name="Gujja S."/>
            <person name="Hansen M."/>
            <person name="Howarth C."/>
            <person name="Imamovic A."/>
            <person name="Ireland A."/>
            <person name="Larimer J."/>
            <person name="McCowan C."/>
            <person name="Murphy C."/>
            <person name="Pearson M."/>
            <person name="Poon T.W."/>
            <person name="Priest M."/>
            <person name="Roberts A."/>
            <person name="Saif S."/>
            <person name="Shea T."/>
            <person name="Sisk P."/>
            <person name="Sykes S."/>
            <person name="Wortman J."/>
            <person name="Nusbaum C."/>
            <person name="Birren B."/>
        </authorList>
    </citation>
    <scope>NUCLEOTIDE SEQUENCE [LARGE SCALE GENOMIC DNA]</scope>
    <source>
        <strain evidence="1 2">CBS 110553</strain>
    </source>
</reference>
<evidence type="ECO:0000313" key="1">
    <source>
        <dbReference type="EMBL" id="EXJ74616.1"/>
    </source>
</evidence>
<dbReference type="Gene3D" id="3.40.50.720">
    <property type="entry name" value="NAD(P)-binding Rossmann-like Domain"/>
    <property type="match status" value="1"/>
</dbReference>
<sequence>MAASIKVVTFDAKADALAVAAYFAPQIKVHPEAFASQSPNVLVLTGRTESKVQECISKMSARYPVVKYIYLQLDLSSLAGARSAAKSLMANAEVPYIDILVNNAELGDGQILPGRI</sequence>
<dbReference type="Proteomes" id="UP000019471">
    <property type="component" value="Unassembled WGS sequence"/>
</dbReference>
<dbReference type="SUPFAM" id="SSF51735">
    <property type="entry name" value="NAD(P)-binding Rossmann-fold domains"/>
    <property type="match status" value="1"/>
</dbReference>
<protein>
    <recommendedName>
        <fullName evidence="3">Ketoreductase (KR) domain-containing protein</fullName>
    </recommendedName>
</protein>
<evidence type="ECO:0008006" key="3">
    <source>
        <dbReference type="Google" id="ProtNLM"/>
    </source>
</evidence>
<dbReference type="AlphaFoldDB" id="W9XCF1"/>
<keyword evidence="2" id="KW-1185">Reference proteome</keyword>
<proteinExistence type="predicted"/>
<evidence type="ECO:0000313" key="2">
    <source>
        <dbReference type="Proteomes" id="UP000019471"/>
    </source>
</evidence>
<organism evidence="1 2">
    <name type="scientific">Cladophialophora psammophila CBS 110553</name>
    <dbReference type="NCBI Taxonomy" id="1182543"/>
    <lineage>
        <taxon>Eukaryota</taxon>
        <taxon>Fungi</taxon>
        <taxon>Dikarya</taxon>
        <taxon>Ascomycota</taxon>
        <taxon>Pezizomycotina</taxon>
        <taxon>Eurotiomycetes</taxon>
        <taxon>Chaetothyriomycetidae</taxon>
        <taxon>Chaetothyriales</taxon>
        <taxon>Herpotrichiellaceae</taxon>
        <taxon>Cladophialophora</taxon>
    </lineage>
</organism>